<accession>A0A642UDK2</accession>
<evidence type="ECO:0000256" key="5">
    <source>
        <dbReference type="ARBA" id="ARBA00022692"/>
    </source>
</evidence>
<dbReference type="Proteomes" id="UP000449547">
    <property type="component" value="Unassembled WGS sequence"/>
</dbReference>
<dbReference type="PANTHER" id="PTHR12358">
    <property type="entry name" value="SPHINGOSINE KINASE"/>
    <property type="match status" value="1"/>
</dbReference>
<dbReference type="OMA" id="RNWMIFF"/>
<dbReference type="VEuPathDB" id="FungiDB:DIURU_005369"/>
<dbReference type="PANTHER" id="PTHR12358:SF101">
    <property type="entry name" value="MITOCHONDRIAL IMPORT INNER MEMBRANE TRANSLOCASE SUBUNIT TIM54"/>
    <property type="match status" value="1"/>
</dbReference>
<keyword evidence="14" id="KW-1185">Reference proteome</keyword>
<evidence type="ECO:0000256" key="3">
    <source>
        <dbReference type="ARBA" id="ARBA00020796"/>
    </source>
</evidence>
<dbReference type="InterPro" id="IPR050187">
    <property type="entry name" value="Lipid_Phosphate_FormReg"/>
</dbReference>
<evidence type="ECO:0000256" key="11">
    <source>
        <dbReference type="ARBA" id="ARBA00023136"/>
    </source>
</evidence>
<protein>
    <recommendedName>
        <fullName evidence="3">Mitochondrial import inner membrane translocase subunit TIM54</fullName>
    </recommendedName>
</protein>
<evidence type="ECO:0000256" key="10">
    <source>
        <dbReference type="ARBA" id="ARBA00023128"/>
    </source>
</evidence>
<gene>
    <name evidence="13" type="ORF">DIURU_005369</name>
</gene>
<evidence type="ECO:0000256" key="7">
    <source>
        <dbReference type="ARBA" id="ARBA00022927"/>
    </source>
</evidence>
<comment type="subcellular location">
    <subcellularLocation>
        <location evidence="1">Mitochondrion inner membrane</location>
        <topology evidence="1">Single-pass membrane protein</topology>
    </subcellularLocation>
</comment>
<organism evidence="13 14">
    <name type="scientific">Diutina rugosa</name>
    <name type="common">Yeast</name>
    <name type="synonym">Candida rugosa</name>
    <dbReference type="NCBI Taxonomy" id="5481"/>
    <lineage>
        <taxon>Eukaryota</taxon>
        <taxon>Fungi</taxon>
        <taxon>Dikarya</taxon>
        <taxon>Ascomycota</taxon>
        <taxon>Saccharomycotina</taxon>
        <taxon>Pichiomycetes</taxon>
        <taxon>Debaryomycetaceae</taxon>
        <taxon>Diutina</taxon>
    </lineage>
</organism>
<sequence length="475" mass="54568">MDPKQTPGRDSKGEPKPEAKVDVKGDGAEAKPSAKAEAKPRPKIVFKNPAFRAMGLKQITLPSRNWIIFWTVVGSIGGAIYYDNRERKAVRQRLCDQLAPLGERTYHANELPRKLTIYIAPPPDDYLDESVKLFRKYIKPFFNAAALDFEIFSERRQGDIRATVAQKIRELRQKQVDDRVKAELERQQKQKEASWSATIAREWGKVKGVFSKRNIEEEEERTTPLRDLYNTSDVLGLYKVMEPIKVVKEDSLDTVHAGGVVCIGRGAYKEYLHGVHEGLLGPLTKPDWLVEQEEQERRERMVKKLKDQAKDKGEDPELITLDSIDPTQPFEEEAPVTKPFIKTEDYANAPLAPELNMTQMVLNDDGVPVVFEQPVYVIPVPNLSGFRNFPRMIYRWFHKRDLAEAMAERALVVINDAPRPFEFKDTMAAGEEELDWPKKWVERGKERGSEWVQELITDDRVTGRMRTYEGTTKEL</sequence>
<keyword evidence="10" id="KW-0496">Mitochondrion</keyword>
<name>A0A642UDK2_DIURU</name>
<keyword evidence="9" id="KW-0811">Translocation</keyword>
<comment type="similarity">
    <text evidence="2">Belongs to the TIM54 family.</text>
</comment>
<dbReference type="Pfam" id="PF11711">
    <property type="entry name" value="Tim54"/>
    <property type="match status" value="1"/>
</dbReference>
<evidence type="ECO:0000256" key="8">
    <source>
        <dbReference type="ARBA" id="ARBA00022989"/>
    </source>
</evidence>
<evidence type="ECO:0000313" key="14">
    <source>
        <dbReference type="Proteomes" id="UP000449547"/>
    </source>
</evidence>
<dbReference type="AlphaFoldDB" id="A0A642UDK2"/>
<keyword evidence="5" id="KW-0812">Transmembrane</keyword>
<keyword evidence="7" id="KW-0653">Protein transport</keyword>
<dbReference type="EMBL" id="SWFT01000159">
    <property type="protein sequence ID" value="KAA8897136.1"/>
    <property type="molecule type" value="Genomic_DNA"/>
</dbReference>
<keyword evidence="6" id="KW-0999">Mitochondrion inner membrane</keyword>
<evidence type="ECO:0000256" key="12">
    <source>
        <dbReference type="SAM" id="MobiDB-lite"/>
    </source>
</evidence>
<dbReference type="RefSeq" id="XP_034009793.1">
    <property type="nucleotide sequence ID" value="XM_034158343.1"/>
</dbReference>
<proteinExistence type="inferred from homology"/>
<evidence type="ECO:0000256" key="2">
    <source>
        <dbReference type="ARBA" id="ARBA00006355"/>
    </source>
</evidence>
<evidence type="ECO:0000256" key="1">
    <source>
        <dbReference type="ARBA" id="ARBA00004434"/>
    </source>
</evidence>
<feature type="region of interest" description="Disordered" evidence="12">
    <location>
        <begin position="1"/>
        <end position="39"/>
    </location>
</feature>
<evidence type="ECO:0000256" key="9">
    <source>
        <dbReference type="ARBA" id="ARBA00023010"/>
    </source>
</evidence>
<dbReference type="GO" id="GO:0005743">
    <property type="term" value="C:mitochondrial inner membrane"/>
    <property type="evidence" value="ECO:0007669"/>
    <property type="project" value="UniProtKB-SubCell"/>
</dbReference>
<evidence type="ECO:0000313" key="13">
    <source>
        <dbReference type="EMBL" id="KAA8897136.1"/>
    </source>
</evidence>
<evidence type="ECO:0000256" key="4">
    <source>
        <dbReference type="ARBA" id="ARBA00022448"/>
    </source>
</evidence>
<evidence type="ECO:0000256" key="6">
    <source>
        <dbReference type="ARBA" id="ARBA00022792"/>
    </source>
</evidence>
<reference evidence="13 14" key="1">
    <citation type="submission" date="2019-07" db="EMBL/GenBank/DDBJ databases">
        <title>Genome assembly of two rare yeast pathogens: Diutina rugosa and Trichomonascus ciferrii.</title>
        <authorList>
            <person name="Mixao V."/>
            <person name="Saus E."/>
            <person name="Hansen A."/>
            <person name="Lass-Flor C."/>
            <person name="Gabaldon T."/>
        </authorList>
    </citation>
    <scope>NUCLEOTIDE SEQUENCE [LARGE SCALE GENOMIC DNA]</scope>
    <source>
        <strain evidence="13 14">CBS 613</strain>
    </source>
</reference>
<keyword evidence="11" id="KW-0472">Membrane</keyword>
<comment type="caution">
    <text evidence="13">The sequence shown here is derived from an EMBL/GenBank/DDBJ whole genome shotgun (WGS) entry which is preliminary data.</text>
</comment>
<dbReference type="OrthoDB" id="5598305at2759"/>
<dbReference type="GO" id="GO:0015031">
    <property type="term" value="P:protein transport"/>
    <property type="evidence" value="ECO:0007669"/>
    <property type="project" value="UniProtKB-KW"/>
</dbReference>
<dbReference type="GeneID" id="54784020"/>
<keyword evidence="4" id="KW-0813">Transport</keyword>
<dbReference type="InterPro" id="IPR021056">
    <property type="entry name" value="Mt_import_IM_translocase_Tim54"/>
</dbReference>
<keyword evidence="8" id="KW-1133">Transmembrane helix</keyword>